<protein>
    <submittedName>
        <fullName evidence="1">Uncharacterized protein YecE (DUF72 family)</fullName>
    </submittedName>
</protein>
<dbReference type="PANTHER" id="PTHR30348:SF14">
    <property type="entry name" value="BLR8050 PROTEIN"/>
    <property type="match status" value="1"/>
</dbReference>
<name>A0AAJ1TRR0_9HYPH</name>
<accession>A0AAJ1TRR0</accession>
<proteinExistence type="predicted"/>
<dbReference type="SUPFAM" id="SSF117396">
    <property type="entry name" value="TM1631-like"/>
    <property type="match status" value="1"/>
</dbReference>
<gene>
    <name evidence="1" type="ORF">QO001_004580</name>
</gene>
<reference evidence="1" key="1">
    <citation type="submission" date="2023-07" db="EMBL/GenBank/DDBJ databases">
        <title>Genomic Encyclopedia of Type Strains, Phase IV (KMG-IV): sequencing the most valuable type-strain genomes for metagenomic binning, comparative biology and taxonomic classification.</title>
        <authorList>
            <person name="Goeker M."/>
        </authorList>
    </citation>
    <scope>NUCLEOTIDE SEQUENCE</scope>
    <source>
        <strain evidence="1">DSM 19569</strain>
    </source>
</reference>
<comment type="caution">
    <text evidence="1">The sequence shown here is derived from an EMBL/GenBank/DDBJ whole genome shotgun (WGS) entry which is preliminary data.</text>
</comment>
<evidence type="ECO:0000313" key="2">
    <source>
        <dbReference type="Proteomes" id="UP001223420"/>
    </source>
</evidence>
<sequence length="252" mass="27670">MHSSHPIALGTAGWSLPKAHAAHFPEAGSHLERYAQLFSAVEINTSFYRPHRVTTYARWAAAVPDGFRFAVKVPRTITHERRLVGADEALDRFLAEVAGLGPKLGPLLLQLPPSLAFDPASAAPFLAGFRRAFPGDVVCEPRHATWFAQDVDQRLSDLAIARVAADPAPVRGAGIPGGWPDLIYYRLHGSPRMYHSAYEPPVLTRMAERLHQHRALGRRAWCIFDNTAEFAAVGNALEMLALATERAVITAR</sequence>
<organism evidence="1 2">
    <name type="scientific">Methylobacterium brachiatum</name>
    <dbReference type="NCBI Taxonomy" id="269660"/>
    <lineage>
        <taxon>Bacteria</taxon>
        <taxon>Pseudomonadati</taxon>
        <taxon>Pseudomonadota</taxon>
        <taxon>Alphaproteobacteria</taxon>
        <taxon>Hyphomicrobiales</taxon>
        <taxon>Methylobacteriaceae</taxon>
        <taxon>Methylobacterium</taxon>
    </lineage>
</organism>
<dbReference type="Gene3D" id="3.20.20.410">
    <property type="entry name" value="Protein of unknown function UPF0759"/>
    <property type="match status" value="1"/>
</dbReference>
<dbReference type="PANTHER" id="PTHR30348">
    <property type="entry name" value="UNCHARACTERIZED PROTEIN YECE"/>
    <property type="match status" value="1"/>
</dbReference>
<dbReference type="EMBL" id="JAUSWL010000009">
    <property type="protein sequence ID" value="MDQ0545636.1"/>
    <property type="molecule type" value="Genomic_DNA"/>
</dbReference>
<dbReference type="InterPro" id="IPR002763">
    <property type="entry name" value="DUF72"/>
</dbReference>
<dbReference type="InterPro" id="IPR036520">
    <property type="entry name" value="UPF0759_sf"/>
</dbReference>
<dbReference type="Proteomes" id="UP001223420">
    <property type="component" value="Unassembled WGS sequence"/>
</dbReference>
<dbReference type="Pfam" id="PF01904">
    <property type="entry name" value="DUF72"/>
    <property type="match status" value="1"/>
</dbReference>
<dbReference type="AlphaFoldDB" id="A0AAJ1TRR0"/>
<evidence type="ECO:0000313" key="1">
    <source>
        <dbReference type="EMBL" id="MDQ0545636.1"/>
    </source>
</evidence>
<dbReference type="RefSeq" id="WP_230367256.1">
    <property type="nucleotide sequence ID" value="NZ_JAJALK010000010.1"/>
</dbReference>